<dbReference type="InterPro" id="IPR041238">
    <property type="entry name" value="Rap1a"/>
</dbReference>
<name>A0A3B1AXA0_9ZZZZ</name>
<organism evidence="2">
    <name type="scientific">hydrothermal vent metagenome</name>
    <dbReference type="NCBI Taxonomy" id="652676"/>
    <lineage>
        <taxon>unclassified sequences</taxon>
        <taxon>metagenomes</taxon>
        <taxon>ecological metagenomes</taxon>
    </lineage>
</organism>
<dbReference type="Pfam" id="PF18602">
    <property type="entry name" value="Rap1a"/>
    <property type="match status" value="1"/>
</dbReference>
<proteinExistence type="predicted"/>
<accession>A0A3B1AXA0</accession>
<protein>
    <recommendedName>
        <fullName evidence="1">Rap1a immunity protein domain-containing protein</fullName>
    </recommendedName>
</protein>
<evidence type="ECO:0000313" key="2">
    <source>
        <dbReference type="EMBL" id="VAX04303.1"/>
    </source>
</evidence>
<gene>
    <name evidence="2" type="ORF">MNBD_GAMMA20-679</name>
</gene>
<sequence length="149" mass="16400">MKTLLQPLICLLFLALSQSALAAKAAPNTITNGDSLAASCYLALNALDKGMEQMPQEEQTSAFVCMAYLGGILAAARHANELAKLRFAQATDGRGSQASFDLYCFDWNMRYRDAARIVLRYARQYLDLASQPAERLAMKALQNAYPCRP</sequence>
<dbReference type="EMBL" id="UOFU01000374">
    <property type="protein sequence ID" value="VAX04303.1"/>
    <property type="molecule type" value="Genomic_DNA"/>
</dbReference>
<reference evidence="2" key="1">
    <citation type="submission" date="2018-06" db="EMBL/GenBank/DDBJ databases">
        <authorList>
            <person name="Zhirakovskaya E."/>
        </authorList>
    </citation>
    <scope>NUCLEOTIDE SEQUENCE</scope>
</reference>
<dbReference type="AlphaFoldDB" id="A0A3B1AXA0"/>
<feature type="domain" description="Rap1a immunity protein" evidence="1">
    <location>
        <begin position="33"/>
        <end position="147"/>
    </location>
</feature>
<evidence type="ECO:0000259" key="1">
    <source>
        <dbReference type="Pfam" id="PF18602"/>
    </source>
</evidence>